<gene>
    <name evidence="10" type="ORF">BRENAR_LOCUS92</name>
</gene>
<dbReference type="InParanoid" id="A0A448YEI5"/>
<comment type="catalytic activity">
    <reaction evidence="8 9">
        <text>geranylgeranyl diphosphate + L-cysteinyl-[protein] = S-geranylgeranyl-L-cysteinyl-[protein] + diphosphate</text>
        <dbReference type="Rhea" id="RHEA:21240"/>
        <dbReference type="Rhea" id="RHEA-COMP:10131"/>
        <dbReference type="Rhea" id="RHEA-COMP:11537"/>
        <dbReference type="ChEBI" id="CHEBI:29950"/>
        <dbReference type="ChEBI" id="CHEBI:33019"/>
        <dbReference type="ChEBI" id="CHEBI:57533"/>
        <dbReference type="ChEBI" id="CHEBI:86021"/>
        <dbReference type="EC" id="2.5.1.60"/>
    </reaction>
</comment>
<proteinExistence type="inferred from homology"/>
<evidence type="ECO:0000256" key="9">
    <source>
        <dbReference type="RuleBase" id="RU367120"/>
    </source>
</evidence>
<evidence type="ECO:0000256" key="1">
    <source>
        <dbReference type="ARBA" id="ARBA00006734"/>
    </source>
</evidence>
<dbReference type="OrthoDB" id="1658at2759"/>
<dbReference type="STRING" id="13370.A0A448YEI5"/>
<dbReference type="PANTHER" id="PTHR11129:SF2">
    <property type="entry name" value="GERANYLGERANYL TRANSFERASE TYPE-2 SUBUNIT ALPHA"/>
    <property type="match status" value="1"/>
</dbReference>
<dbReference type="Proteomes" id="UP000290900">
    <property type="component" value="Unassembled WGS sequence"/>
</dbReference>
<dbReference type="Pfam" id="PF01239">
    <property type="entry name" value="PPTA"/>
    <property type="match status" value="5"/>
</dbReference>
<dbReference type="FunCoup" id="A0A448YEI5">
    <property type="interactions" value="87"/>
</dbReference>
<comment type="similarity">
    <text evidence="1 9">Belongs to the protein prenyltransferase subunit alpha family.</text>
</comment>
<sequence length="387" mass="46410">MPQSEPQRESGAFLDGYRTEAGILREHGTKKSKKLSKEAMMLRMKKDAANIRRYRKISDDVLTMKENNVYTENALKLTTQLLDWNPEFYSVWNYRRDILTNYMFVGLDVEKKHKLLVGELMFVLSKLKSFPKCYWIWNHRKWCLMNDERANWSAEMQLVAQFFEVDPRNFHVWQYRRFIVQCMKDGMVSEQGKDLLDFEEFAFTTKMINKDISNFSAWHNRSDLVVKLFANSPEASEEKEDSLRKYLEVFNRKSKKDFLELELNLFQNAIYTDPDDSSVWIYIRWLFGDYFLSDLSFKESVDIINRTYQVISELAQLEKEDNHGRDNQWCLKTQVYLLKQLYKVYKAEGTNDYPEDDARQFLEKRNRLIELDPMRARRYTDFSLTSK</sequence>
<evidence type="ECO:0000256" key="7">
    <source>
        <dbReference type="ARBA" id="ARBA00031267"/>
    </source>
</evidence>
<evidence type="ECO:0000256" key="4">
    <source>
        <dbReference type="ARBA" id="ARBA00022602"/>
    </source>
</evidence>
<accession>A0A448YEI5</accession>
<keyword evidence="11" id="KW-1185">Reference proteome</keyword>
<dbReference type="AlphaFoldDB" id="A0A448YEI5"/>
<keyword evidence="4 9" id="KW-0637">Prenyltransferase</keyword>
<dbReference type="EC" id="2.5.1.60" evidence="2 9"/>
<name>A0A448YEI5_BRENA</name>
<evidence type="ECO:0000256" key="8">
    <source>
        <dbReference type="ARBA" id="ARBA00047658"/>
    </source>
</evidence>
<dbReference type="GO" id="GO:0005968">
    <property type="term" value="C:Rab-protein geranylgeranyltransferase complex"/>
    <property type="evidence" value="ECO:0007669"/>
    <property type="project" value="TreeGrafter"/>
</dbReference>
<dbReference type="PANTHER" id="PTHR11129">
    <property type="entry name" value="PROTEIN FARNESYLTRANSFERASE ALPHA SUBUNIT/RAB GERANYLGERANYL TRANSFERASE ALPHA SUBUNIT"/>
    <property type="match status" value="1"/>
</dbReference>
<dbReference type="EMBL" id="CAACVR010000001">
    <property type="protein sequence ID" value="VEU19355.1"/>
    <property type="molecule type" value="Genomic_DNA"/>
</dbReference>
<dbReference type="FunFam" id="1.25.40.120:FF:000035">
    <property type="entry name" value="Geranylgeranyl transferase type-2 subunit alpha"/>
    <property type="match status" value="1"/>
</dbReference>
<dbReference type="SUPFAM" id="SSF48439">
    <property type="entry name" value="Protein prenylyltransferase"/>
    <property type="match status" value="1"/>
</dbReference>
<reference evidence="10 11" key="1">
    <citation type="submission" date="2018-12" db="EMBL/GenBank/DDBJ databases">
        <authorList>
            <person name="Tiukova I."/>
            <person name="Dainat J."/>
        </authorList>
    </citation>
    <scope>NUCLEOTIDE SEQUENCE [LARGE SCALE GENOMIC DNA]</scope>
</reference>
<evidence type="ECO:0000313" key="10">
    <source>
        <dbReference type="EMBL" id="VEU19355.1"/>
    </source>
</evidence>
<dbReference type="PROSITE" id="PS51147">
    <property type="entry name" value="PFTA"/>
    <property type="match status" value="5"/>
</dbReference>
<evidence type="ECO:0000313" key="11">
    <source>
        <dbReference type="Proteomes" id="UP000290900"/>
    </source>
</evidence>
<evidence type="ECO:0000256" key="5">
    <source>
        <dbReference type="ARBA" id="ARBA00022679"/>
    </source>
</evidence>
<dbReference type="InterPro" id="IPR002088">
    <property type="entry name" value="Prenyl_trans_a"/>
</dbReference>
<keyword evidence="6" id="KW-0677">Repeat</keyword>
<dbReference type="GO" id="GO:0004663">
    <property type="term" value="F:Rab geranylgeranyltransferase activity"/>
    <property type="evidence" value="ECO:0007669"/>
    <property type="project" value="UniProtKB-UniRule"/>
</dbReference>
<organism evidence="10 11">
    <name type="scientific">Brettanomyces naardenensis</name>
    <name type="common">Yeast</name>
    <dbReference type="NCBI Taxonomy" id="13370"/>
    <lineage>
        <taxon>Eukaryota</taxon>
        <taxon>Fungi</taxon>
        <taxon>Dikarya</taxon>
        <taxon>Ascomycota</taxon>
        <taxon>Saccharomycotina</taxon>
        <taxon>Pichiomycetes</taxon>
        <taxon>Pichiales</taxon>
        <taxon>Pichiaceae</taxon>
        <taxon>Brettanomyces</taxon>
    </lineage>
</organism>
<keyword evidence="5 9" id="KW-0808">Transferase</keyword>
<evidence type="ECO:0000256" key="6">
    <source>
        <dbReference type="ARBA" id="ARBA00022737"/>
    </source>
</evidence>
<evidence type="ECO:0000256" key="2">
    <source>
        <dbReference type="ARBA" id="ARBA00012656"/>
    </source>
</evidence>
<comment type="function">
    <text evidence="9">Catalyzes the transfer of a geranyl-geranyl moiety from geranyl-geranyl pyrophosphate to cysteines occuring in specific C-terminal amino acid sequences.</text>
</comment>
<evidence type="ECO:0000256" key="3">
    <source>
        <dbReference type="ARBA" id="ARBA00014772"/>
    </source>
</evidence>
<protein>
    <recommendedName>
        <fullName evidence="3 9">Geranylgeranyl transferase type-2 subunit alpha</fullName>
        <ecNumber evidence="2 9">2.5.1.60</ecNumber>
    </recommendedName>
    <alternativeName>
        <fullName evidence="7 9">Geranylgeranyl transferase type II subunit alpha</fullName>
    </alternativeName>
</protein>
<dbReference type="GO" id="GO:0097354">
    <property type="term" value="P:prenylation"/>
    <property type="evidence" value="ECO:0007669"/>
    <property type="project" value="UniProtKB-UniRule"/>
</dbReference>
<dbReference type="Gene3D" id="1.25.40.120">
    <property type="entry name" value="Protein prenylyltransferase"/>
    <property type="match status" value="1"/>
</dbReference>